<dbReference type="SMART" id="SM00823">
    <property type="entry name" value="PKS_PP"/>
    <property type="match status" value="2"/>
</dbReference>
<dbReference type="Pfam" id="PF21394">
    <property type="entry name" value="Beta-ketacyl_N"/>
    <property type="match status" value="2"/>
</dbReference>
<proteinExistence type="inferred from homology"/>
<dbReference type="Gene3D" id="3.40.366.10">
    <property type="entry name" value="Malonyl-Coenzyme A Acyl Carrier Protein, domain 2"/>
    <property type="match status" value="1"/>
</dbReference>
<evidence type="ECO:0000256" key="1">
    <source>
        <dbReference type="ARBA" id="ARBA00006484"/>
    </source>
</evidence>
<dbReference type="CDD" id="cd08953">
    <property type="entry name" value="KR_2_SDR_x"/>
    <property type="match status" value="2"/>
</dbReference>
<dbReference type="Gene3D" id="3.40.47.10">
    <property type="match status" value="1"/>
</dbReference>
<dbReference type="Gene3D" id="3.30.70.250">
    <property type="entry name" value="Malonyl-CoA ACP transacylase, ACP-binding"/>
    <property type="match status" value="1"/>
</dbReference>
<comment type="caution">
    <text evidence="7">The sequence shown here is derived from an EMBL/GenBank/DDBJ whole genome shotgun (WGS) entry which is preliminary data.</text>
</comment>
<dbReference type="InterPro" id="IPR020806">
    <property type="entry name" value="PKS_PP-bd"/>
</dbReference>
<dbReference type="PROSITE" id="PS50075">
    <property type="entry name" value="CARRIER"/>
    <property type="match status" value="2"/>
</dbReference>
<dbReference type="InterPro" id="IPR036736">
    <property type="entry name" value="ACP-like_sf"/>
</dbReference>
<dbReference type="SMART" id="SM00822">
    <property type="entry name" value="PKS_KR"/>
    <property type="match status" value="2"/>
</dbReference>
<dbReference type="SUPFAM" id="SSF51735">
    <property type="entry name" value="NAD(P)-binding Rossmann-fold domains"/>
    <property type="match status" value="4"/>
</dbReference>
<accession>A0A846ZCN0</accession>
<evidence type="ECO:0000259" key="6">
    <source>
        <dbReference type="PROSITE" id="PS52004"/>
    </source>
</evidence>
<dbReference type="PROSITE" id="PS52004">
    <property type="entry name" value="KS3_2"/>
    <property type="match status" value="1"/>
</dbReference>
<comment type="similarity">
    <text evidence="1">Belongs to the short-chain dehydrogenases/reductases (SDR) family.</text>
</comment>
<dbReference type="InterPro" id="IPR016035">
    <property type="entry name" value="Acyl_Trfase/lysoPLipase"/>
</dbReference>
<dbReference type="Pfam" id="PF00550">
    <property type="entry name" value="PP-binding"/>
    <property type="match status" value="2"/>
</dbReference>
<dbReference type="InterPro" id="IPR013968">
    <property type="entry name" value="PKS_KR"/>
</dbReference>
<dbReference type="Pfam" id="PF08659">
    <property type="entry name" value="KR"/>
    <property type="match status" value="2"/>
</dbReference>
<reference evidence="7 8" key="1">
    <citation type="journal article" date="2017" name="Int. J. Syst. Evol. Microbiol.">
        <title>Oleiagrimonas citrea sp. nov., a marine bacterium isolated from tidal flat sediment and emended description of the genus Oleiagrimonas Fang et al. 2015 and Oleiagrimonas soli.</title>
        <authorList>
            <person name="Yang S.H."/>
            <person name="Seo H.S."/>
            <person name="Seong C.N."/>
            <person name="Kwon K.K."/>
        </authorList>
    </citation>
    <scope>NUCLEOTIDE SEQUENCE [LARGE SCALE GENOMIC DNA]</scope>
    <source>
        <strain evidence="7 8">MEBiC09124</strain>
    </source>
</reference>
<dbReference type="GO" id="GO:0031177">
    <property type="term" value="F:phosphopantetheine binding"/>
    <property type="evidence" value="ECO:0007669"/>
    <property type="project" value="InterPro"/>
</dbReference>
<dbReference type="InterPro" id="IPR036291">
    <property type="entry name" value="NAD(P)-bd_dom_sf"/>
</dbReference>
<evidence type="ECO:0000256" key="4">
    <source>
        <dbReference type="ARBA" id="ARBA00022679"/>
    </source>
</evidence>
<feature type="domain" description="Ketosynthase family 3 (KS3)" evidence="6">
    <location>
        <begin position="726"/>
        <end position="1152"/>
    </location>
</feature>
<feature type="domain" description="Carrier" evidence="5">
    <location>
        <begin position="2182"/>
        <end position="2257"/>
    </location>
</feature>
<dbReference type="InterPro" id="IPR057326">
    <property type="entry name" value="KR_dom"/>
</dbReference>
<dbReference type="SUPFAM" id="SSF55048">
    <property type="entry name" value="Probable ACP-binding domain of malonyl-CoA ACP transacylase"/>
    <property type="match status" value="1"/>
</dbReference>
<evidence type="ECO:0000256" key="2">
    <source>
        <dbReference type="ARBA" id="ARBA00022450"/>
    </source>
</evidence>
<dbReference type="Pfam" id="PF22621">
    <property type="entry name" value="CurL-like_PKS_C"/>
    <property type="match status" value="1"/>
</dbReference>
<dbReference type="EMBL" id="JAAZQD010000001">
    <property type="protein sequence ID" value="NKZ37334.1"/>
    <property type="molecule type" value="Genomic_DNA"/>
</dbReference>
<dbReference type="SUPFAM" id="SSF52151">
    <property type="entry name" value="FabD/lysophospholipase-like"/>
    <property type="match status" value="1"/>
</dbReference>
<dbReference type="Pfam" id="PF02801">
    <property type="entry name" value="Ketoacyl-synt_C"/>
    <property type="match status" value="1"/>
</dbReference>
<dbReference type="InterPro" id="IPR016036">
    <property type="entry name" value="Malonyl_transacylase_ACP-bd"/>
</dbReference>
<dbReference type="Proteomes" id="UP000541636">
    <property type="component" value="Unassembled WGS sequence"/>
</dbReference>
<dbReference type="Pfam" id="PF00698">
    <property type="entry name" value="Acyl_transf_1"/>
    <property type="match status" value="1"/>
</dbReference>
<dbReference type="SUPFAM" id="SSF47336">
    <property type="entry name" value="ACP-like"/>
    <property type="match status" value="2"/>
</dbReference>
<dbReference type="InterPro" id="IPR009081">
    <property type="entry name" value="PP-bd_ACP"/>
</dbReference>
<dbReference type="InterPro" id="IPR014043">
    <property type="entry name" value="Acyl_transferase_dom"/>
</dbReference>
<gene>
    <name evidence="7" type="ORF">HF690_00005</name>
</gene>
<dbReference type="SUPFAM" id="SSF53901">
    <property type="entry name" value="Thiolase-like"/>
    <property type="match status" value="1"/>
</dbReference>
<dbReference type="CDD" id="cd00833">
    <property type="entry name" value="PKS"/>
    <property type="match status" value="1"/>
</dbReference>
<dbReference type="Gene3D" id="1.10.1200.10">
    <property type="entry name" value="ACP-like"/>
    <property type="match status" value="2"/>
</dbReference>
<dbReference type="PROSITE" id="PS00012">
    <property type="entry name" value="PHOSPHOPANTETHEINE"/>
    <property type="match status" value="2"/>
</dbReference>
<dbReference type="InterPro" id="IPR006162">
    <property type="entry name" value="Ppantetheine_attach_site"/>
</dbReference>
<name>A0A846ZCN0_9GAMM</name>
<dbReference type="Pfam" id="PF00109">
    <property type="entry name" value="ketoacyl-synt"/>
    <property type="match status" value="1"/>
</dbReference>
<dbReference type="SMART" id="SM00827">
    <property type="entry name" value="PKS_AT"/>
    <property type="match status" value="1"/>
</dbReference>
<dbReference type="RefSeq" id="WP_168608021.1">
    <property type="nucleotide sequence ID" value="NZ_JAAZQD010000001.1"/>
</dbReference>
<dbReference type="InterPro" id="IPR014031">
    <property type="entry name" value="Ketoacyl_synth_C"/>
</dbReference>
<evidence type="ECO:0000313" key="8">
    <source>
        <dbReference type="Proteomes" id="UP000541636"/>
    </source>
</evidence>
<dbReference type="GO" id="GO:0004312">
    <property type="term" value="F:fatty acid synthase activity"/>
    <property type="evidence" value="ECO:0007669"/>
    <property type="project" value="TreeGrafter"/>
</dbReference>
<evidence type="ECO:0000313" key="7">
    <source>
        <dbReference type="EMBL" id="NKZ37334.1"/>
    </source>
</evidence>
<dbReference type="GO" id="GO:0006633">
    <property type="term" value="P:fatty acid biosynthetic process"/>
    <property type="evidence" value="ECO:0007669"/>
    <property type="project" value="TreeGrafter"/>
</dbReference>
<dbReference type="InterPro" id="IPR050091">
    <property type="entry name" value="PKS_NRPS_Biosynth_Enz"/>
</dbReference>
<organism evidence="7 8">
    <name type="scientific">Oleiagrimonas citrea</name>
    <dbReference type="NCBI Taxonomy" id="1665687"/>
    <lineage>
        <taxon>Bacteria</taxon>
        <taxon>Pseudomonadati</taxon>
        <taxon>Pseudomonadota</taxon>
        <taxon>Gammaproteobacteria</taxon>
        <taxon>Lysobacterales</taxon>
        <taxon>Rhodanobacteraceae</taxon>
        <taxon>Oleiagrimonas</taxon>
    </lineage>
</organism>
<dbReference type="InterPro" id="IPR049490">
    <property type="entry name" value="C883_1060-like_KR_N"/>
</dbReference>
<keyword evidence="8" id="KW-1185">Reference proteome</keyword>
<dbReference type="PANTHER" id="PTHR43775:SF51">
    <property type="entry name" value="INACTIVE PHENOLPHTHIOCEROL SYNTHESIS POLYKETIDE SYNTHASE TYPE I PKS1-RELATED"/>
    <property type="match status" value="1"/>
</dbReference>
<dbReference type="Gene3D" id="3.40.50.720">
    <property type="entry name" value="NAD(P)-binding Rossmann-like Domain"/>
    <property type="match status" value="2"/>
</dbReference>
<dbReference type="InterPro" id="IPR016039">
    <property type="entry name" value="Thiolase-like"/>
</dbReference>
<evidence type="ECO:0000259" key="5">
    <source>
        <dbReference type="PROSITE" id="PS50075"/>
    </source>
</evidence>
<dbReference type="SMART" id="SM00825">
    <property type="entry name" value="PKS_KS"/>
    <property type="match status" value="1"/>
</dbReference>
<dbReference type="InterPro" id="IPR001227">
    <property type="entry name" value="Ac_transferase_dom_sf"/>
</dbReference>
<dbReference type="InterPro" id="IPR020841">
    <property type="entry name" value="PKS_Beta-ketoAc_synthase_dom"/>
</dbReference>
<keyword evidence="4" id="KW-0808">Transferase</keyword>
<dbReference type="InterPro" id="IPR014030">
    <property type="entry name" value="Ketoacyl_synth_N"/>
</dbReference>
<dbReference type="PANTHER" id="PTHR43775">
    <property type="entry name" value="FATTY ACID SYNTHASE"/>
    <property type="match status" value="1"/>
</dbReference>
<dbReference type="Gene3D" id="3.30.70.3290">
    <property type="match status" value="2"/>
</dbReference>
<protein>
    <submittedName>
        <fullName evidence="7">SDR family NAD(P)-dependent oxidoreductase</fullName>
    </submittedName>
</protein>
<feature type="domain" description="Carrier" evidence="5">
    <location>
        <begin position="623"/>
        <end position="698"/>
    </location>
</feature>
<sequence length="2282" mass="249401">MELGAGQSLGSFVKQHSSSGRDAAVAATIRSPFQTQRDDAFLLGAVGQLWRSGIEPDWAAFYREERRLKVSLPTYVFDRQRYWVEAAKQGAAAEGAHDGKIADIGRWFYAEKWRETTLGQVRETTNATWLVLFDESPAGQALTEKLRATAKRVVTVAIHPARTFAQPHADHYLIDPADPAHLKRVIQEMQQAGIIPNRIVHLGHLTEEDDFDALQAMGYLSLLTLMQGLGANRILTPIQLDIVSNGLYAARSNDVVSANKSTLIGAIRTIPQEYQNVTVRSIDMDAVDAGTTVECLLREITTSTEDVAVAYRAGARLVQRYESELLDEVAEERDILRQGGVYVITGGLGNVGLTLADMLTRRYGARVALISRRAFPERGQWDTWLAEHDPEDSVCRQIVKILDMEAAGGEVAVHTANVADEARMSEVFAWLDEHFGRVHGVFHAAGLITGESHSIIASANKEQVDKHFAPKVCGTRVLARLLDTRQADFCMVFSSLSAVLGGLTLSAYAAANAFEDNFALSRRNVDGTRWVSVNWDSWARDHGSQDHKGTTLEAFLMWPEEGAEAVRRVLGASSSSRLVNSTADLHARLDQWVYRKQSPLAETNVERKLSYYARPEVSTAFVAASNDIEKRVARVFQDVLGIEAVGLEDNFFELGGNSLISLKILAELQREFDVQLSPILMFEAPSVSSISKHLLPLCGSGESKAKTSPVPVPAKRKRRARRKVVSSDIAIIGMAARGPGASDFAALWENALNGVESMTQFSDDELFASGIDPALVRNPNYVKSRGIVTDIDLFDPGVFGISPREAELMDPQHRLMLETAWQTLEHGGYDPYRYDGQIGIFAGARPSDYQMILHADRELWSELEAADTHLANTQDSLATRISYKLHLKGPSLSVGTYCSTSGVAIHLAGQSLRVGESDMALAGAVSFFVPGRRGYLYEPGDQASPDGHTRTFDARAQGTVFSDGVGMVLLKRLEDAIEDGDTIHAVIRGTAINNDGSLKAGYTAPSVEQQAEVVSLALENAGLSAEDIHYVEAHGTATELGDPIEVTALTKAYRESTDRVGYCALGSIKPNIGHTDRAAGVIGVIKATHVLKSGQVPPTLHFERPNPKIDLANSPFIVSNQRQQLPVTNTPWRAGVTVLGLGGTNAHIILEQSPSPAPTSDGKTWNFLTLSAKTSGSLDVMRENLADALEANEDIHLSDAAFTLQCGRREFGERLAVVGRDRSEMIRALRGQNADRCFRNAKNSGKRPVAFLFPGVGEQYVSMAAGLYAEEAVFRQEMDVCFELLEAEFDIDLRAILFADGIDASERAKQFLRGTAPQDDASKRLSQTQYAQPCMFVIEYCLARLLMSWGLVPEALLGYSVGEFAAAALAGILSLPDALRLVAGRARVIAELPDGAMLAVPLPASEIEPLLGQELAIGINNGPNLTIVSGPTAAIETLEAELNSRDVVSRRLQTNHAFHSPMMKGAAEALRDLLSKIDLHAPQFPCLSNVTGEWITDEDATDREYWVRHMCGTAHFSQCLDTLWTRNDWAMVEVGPGQSLTSLVKQQALERGHTTPAVAVSTMRTAYVQDDDQALLTAALAKLWVSGVAPDWEAYYADEQRRRIPLPTYAFDRQRYWIDTEMEEVSLASRLMTQAEKSPLSDSFYLPSWKPAGTVDGALEAAAPAEGACWLIFADANGIGDALAAAVKPLGIKSVLVYQGDMFSVSEDGSLTVRASERDDYIAVLKELKQRKLTPDRIVHLWATEQWEIDLDDALQEQLDKGFYSLFHLAQAIGERLGDTPVELCMVASDLEPVLGTETIHPAKATLKGPCKVIRQEFATVTCRSIDLFSSEEVDLGAEHFGSRLAAEILSGGEDQFAAFREGERWIPFAEPVRIDAPKDVVPRLKEDGVYLITGGLGGIGFAFAEYLYRTQSAKLVLLGRSGLPPREEWDEILAANAEDRIAERVRKVHDLTEAGAEILLITADVANAEQMEAAVSEAVERFGTIDGVFHAAGLPGQGLTQLKTVEAVAQVMAPKIQGTLALDRALNKAGVELDFLILVSSIAAITGGGPGQIDYCAANAFLDAFAQRHRHRHGLTVAINFGEWQWDAWSDGLKGYQPEVQEALQQHRRQFGITFEEGMEGIRRILALDVPQMILLPEDAVAMIEGSNSCAVSTISSAVQTSRGRRMAAYPRPALSTPFVTASSEMEQRIASVWQEVLGIEEIGIDDNFFDLGGNSLVGLQLIGRINRDLDMSIQLSCIYEYSTARDQAEMIEEILMIQEVGLEQEQADTSLSGDYIEDVV</sequence>
<keyword evidence="3" id="KW-0597">Phosphoprotein</keyword>
<evidence type="ECO:0000256" key="3">
    <source>
        <dbReference type="ARBA" id="ARBA00022553"/>
    </source>
</evidence>
<keyword evidence="2" id="KW-0596">Phosphopantetheine</keyword>